<dbReference type="PROSITE" id="PS01228">
    <property type="entry name" value="COF_1"/>
    <property type="match status" value="1"/>
</dbReference>
<protein>
    <submittedName>
        <fullName evidence="1">Cof-type HAD-IIB family hydrolase</fullName>
    </submittedName>
</protein>
<sequence>MYEILALDLDGTLLNEEHKLSEKNKEELAKLKEEGVRIILASGREPTSILPYSRKLGLEEMVIGFNGGIISDYTGEEIIYEENIDSEIAKDIIKTCEKKDIYNVVFIRNTLYVSNKKDKRFEIFRNYSTSKIEEVGSLYNFIEKNNMWNIIGKLLQCGENEFLSIFKKELERKYSEEISAQFSLPCFLEVYSSKASKGKALNRITKSYNLNRESVVAIGDGENDISMIEYAKVGIAMENALDRVKEKSDFITLSNSDDGVSHAIKKYWRD</sequence>
<dbReference type="SFLD" id="SFLDG01144">
    <property type="entry name" value="C2.B.4:_PGP_Like"/>
    <property type="match status" value="1"/>
</dbReference>
<dbReference type="Pfam" id="PF08282">
    <property type="entry name" value="Hydrolase_3"/>
    <property type="match status" value="1"/>
</dbReference>
<reference evidence="1" key="1">
    <citation type="submission" date="2022-07" db="EMBL/GenBank/DDBJ databases">
        <title>Enhanced cultured diversity of the mouse gut microbiota enables custom-made synthetic communities.</title>
        <authorList>
            <person name="Afrizal A."/>
        </authorList>
    </citation>
    <scope>NUCLEOTIDE SEQUENCE</scope>
    <source>
        <strain evidence="1">DSM 29482</strain>
    </source>
</reference>
<dbReference type="InterPro" id="IPR000150">
    <property type="entry name" value="Cof"/>
</dbReference>
<dbReference type="CDD" id="cd07516">
    <property type="entry name" value="HAD_Pase"/>
    <property type="match status" value="1"/>
</dbReference>
<dbReference type="PANTHER" id="PTHR10000">
    <property type="entry name" value="PHOSPHOSERINE PHOSPHATASE"/>
    <property type="match status" value="1"/>
</dbReference>
<dbReference type="NCBIfam" id="TIGR01484">
    <property type="entry name" value="HAD-SF-IIB"/>
    <property type="match status" value="1"/>
</dbReference>
<organism evidence="1 2">
    <name type="scientific">Anaerosalibacter massiliensis</name>
    <dbReference type="NCBI Taxonomy" id="1347392"/>
    <lineage>
        <taxon>Bacteria</taxon>
        <taxon>Bacillati</taxon>
        <taxon>Bacillota</taxon>
        <taxon>Tissierellia</taxon>
        <taxon>Tissierellales</taxon>
        <taxon>Sporanaerobacteraceae</taxon>
        <taxon>Anaerosalibacter</taxon>
    </lineage>
</organism>
<accession>A0A9X2MKH2</accession>
<dbReference type="NCBIfam" id="TIGR00099">
    <property type="entry name" value="Cof-subfamily"/>
    <property type="match status" value="1"/>
</dbReference>
<dbReference type="OrthoDB" id="9781413at2"/>
<evidence type="ECO:0000313" key="1">
    <source>
        <dbReference type="EMBL" id="MCR2045399.1"/>
    </source>
</evidence>
<dbReference type="GO" id="GO:0005829">
    <property type="term" value="C:cytosol"/>
    <property type="evidence" value="ECO:0007669"/>
    <property type="project" value="TreeGrafter"/>
</dbReference>
<dbReference type="PANTHER" id="PTHR10000:SF8">
    <property type="entry name" value="HAD SUPERFAMILY HYDROLASE-LIKE, TYPE 3"/>
    <property type="match status" value="1"/>
</dbReference>
<dbReference type="InterPro" id="IPR006379">
    <property type="entry name" value="HAD-SF_hydro_IIB"/>
</dbReference>
<dbReference type="SFLD" id="SFLDG01140">
    <property type="entry name" value="C2.B:_Phosphomannomutase_and_P"/>
    <property type="match status" value="1"/>
</dbReference>
<dbReference type="AlphaFoldDB" id="A0A9X2MKH2"/>
<gene>
    <name evidence="1" type="ORF">NSA23_14950</name>
</gene>
<dbReference type="Proteomes" id="UP001142078">
    <property type="component" value="Unassembled WGS sequence"/>
</dbReference>
<dbReference type="InterPro" id="IPR036412">
    <property type="entry name" value="HAD-like_sf"/>
</dbReference>
<evidence type="ECO:0000313" key="2">
    <source>
        <dbReference type="Proteomes" id="UP001142078"/>
    </source>
</evidence>
<dbReference type="RefSeq" id="WP_042682495.1">
    <property type="nucleotide sequence ID" value="NZ_CABKTM010000044.1"/>
</dbReference>
<comment type="caution">
    <text evidence="1">The sequence shown here is derived from an EMBL/GenBank/DDBJ whole genome shotgun (WGS) entry which is preliminary data.</text>
</comment>
<dbReference type="Gene3D" id="3.30.1240.10">
    <property type="match status" value="1"/>
</dbReference>
<keyword evidence="2" id="KW-1185">Reference proteome</keyword>
<dbReference type="GO" id="GO:0000287">
    <property type="term" value="F:magnesium ion binding"/>
    <property type="evidence" value="ECO:0007669"/>
    <property type="project" value="TreeGrafter"/>
</dbReference>
<dbReference type="SUPFAM" id="SSF56784">
    <property type="entry name" value="HAD-like"/>
    <property type="match status" value="1"/>
</dbReference>
<dbReference type="InterPro" id="IPR023214">
    <property type="entry name" value="HAD_sf"/>
</dbReference>
<dbReference type="PROSITE" id="PS01229">
    <property type="entry name" value="COF_2"/>
    <property type="match status" value="1"/>
</dbReference>
<dbReference type="EMBL" id="JANJZL010000017">
    <property type="protein sequence ID" value="MCR2045399.1"/>
    <property type="molecule type" value="Genomic_DNA"/>
</dbReference>
<proteinExistence type="predicted"/>
<dbReference type="Gene3D" id="3.40.50.1000">
    <property type="entry name" value="HAD superfamily/HAD-like"/>
    <property type="match status" value="1"/>
</dbReference>
<dbReference type="SFLD" id="SFLDS00003">
    <property type="entry name" value="Haloacid_Dehalogenase"/>
    <property type="match status" value="1"/>
</dbReference>
<name>A0A9X2MKH2_9FIRM</name>
<dbReference type="GO" id="GO:0016791">
    <property type="term" value="F:phosphatase activity"/>
    <property type="evidence" value="ECO:0007669"/>
    <property type="project" value="UniProtKB-ARBA"/>
</dbReference>
<keyword evidence="1" id="KW-0378">Hydrolase</keyword>